<sequence length="77" mass="7751">MNTPANTRNSNQGRAKGALYSWIGFATGIACMAALIIFGLVKGNAGMVVMGSSTGAMLGALWASTSAATRKKAPTSA</sequence>
<dbReference type="RefSeq" id="WP_209910149.1">
    <property type="nucleotide sequence ID" value="NZ_BAAAMI010000016.1"/>
</dbReference>
<gene>
    <name evidence="2" type="ORF">JOF46_003803</name>
</gene>
<feature type="transmembrane region" description="Helical" evidence="1">
    <location>
        <begin position="45"/>
        <end position="63"/>
    </location>
</feature>
<comment type="caution">
    <text evidence="2">The sequence shown here is derived from an EMBL/GenBank/DDBJ whole genome shotgun (WGS) entry which is preliminary data.</text>
</comment>
<dbReference type="EMBL" id="JAGIOE010000001">
    <property type="protein sequence ID" value="MBP2375891.1"/>
    <property type="molecule type" value="Genomic_DNA"/>
</dbReference>
<evidence type="ECO:0000313" key="2">
    <source>
        <dbReference type="EMBL" id="MBP2375891.1"/>
    </source>
</evidence>
<keyword evidence="3" id="KW-1185">Reference proteome</keyword>
<proteinExistence type="predicted"/>
<evidence type="ECO:0000256" key="1">
    <source>
        <dbReference type="SAM" id="Phobius"/>
    </source>
</evidence>
<keyword evidence="1" id="KW-1133">Transmembrane helix</keyword>
<name>A0ABS4WI49_9MICC</name>
<keyword evidence="1" id="KW-0472">Membrane</keyword>
<protein>
    <submittedName>
        <fullName evidence="2">Uncharacterized protein</fullName>
    </submittedName>
</protein>
<accession>A0ABS4WI49</accession>
<evidence type="ECO:0000313" key="3">
    <source>
        <dbReference type="Proteomes" id="UP000766570"/>
    </source>
</evidence>
<keyword evidence="1" id="KW-0812">Transmembrane</keyword>
<reference evidence="2 3" key="1">
    <citation type="submission" date="2021-03" db="EMBL/GenBank/DDBJ databases">
        <title>Sequencing the genomes of 1000 actinobacteria strains.</title>
        <authorList>
            <person name="Klenk H.-P."/>
        </authorList>
    </citation>
    <scope>NUCLEOTIDE SEQUENCE [LARGE SCALE GENOMIC DNA]</scope>
    <source>
        <strain evidence="2 3">DSM 15454</strain>
    </source>
</reference>
<dbReference type="Proteomes" id="UP000766570">
    <property type="component" value="Unassembled WGS sequence"/>
</dbReference>
<organism evidence="2 3">
    <name type="scientific">Paeniglutamicibacter psychrophenolicus</name>
    <dbReference type="NCBI Taxonomy" id="257454"/>
    <lineage>
        <taxon>Bacteria</taxon>
        <taxon>Bacillati</taxon>
        <taxon>Actinomycetota</taxon>
        <taxon>Actinomycetes</taxon>
        <taxon>Micrococcales</taxon>
        <taxon>Micrococcaceae</taxon>
        <taxon>Paeniglutamicibacter</taxon>
    </lineage>
</organism>
<feature type="transmembrane region" description="Helical" evidence="1">
    <location>
        <begin position="18"/>
        <end position="39"/>
    </location>
</feature>